<dbReference type="Pfam" id="PF00096">
    <property type="entry name" value="zf-C2H2"/>
    <property type="match status" value="1"/>
</dbReference>
<evidence type="ECO:0000256" key="9">
    <source>
        <dbReference type="SAM" id="MobiDB-lite"/>
    </source>
</evidence>
<feature type="region of interest" description="Disordered" evidence="9">
    <location>
        <begin position="17"/>
        <end position="62"/>
    </location>
</feature>
<feature type="compositionally biased region" description="Polar residues" evidence="9">
    <location>
        <begin position="508"/>
        <end position="530"/>
    </location>
</feature>
<dbReference type="InterPro" id="IPR055186">
    <property type="entry name" value="C2H2-2nd_BIRD-IDD"/>
</dbReference>
<evidence type="ECO:0000256" key="2">
    <source>
        <dbReference type="ARBA" id="ARBA00022737"/>
    </source>
</evidence>
<evidence type="ECO:0000256" key="8">
    <source>
        <dbReference type="PROSITE-ProRule" id="PRU00042"/>
    </source>
</evidence>
<keyword evidence="2" id="KW-0677">Repeat</keyword>
<keyword evidence="3 8" id="KW-0863">Zinc-finger</keyword>
<dbReference type="Gene3D" id="3.30.160.60">
    <property type="entry name" value="Classic Zinc Finger"/>
    <property type="match status" value="2"/>
</dbReference>
<feature type="compositionally biased region" description="Polar residues" evidence="9">
    <location>
        <begin position="27"/>
        <end position="45"/>
    </location>
</feature>
<feature type="region of interest" description="Disordered" evidence="9">
    <location>
        <begin position="507"/>
        <end position="530"/>
    </location>
</feature>
<dbReference type="InterPro" id="IPR036236">
    <property type="entry name" value="Znf_C2H2_sf"/>
</dbReference>
<dbReference type="AlphaFoldDB" id="A0A2N9HH83"/>
<evidence type="ECO:0000259" key="10">
    <source>
        <dbReference type="PROSITE" id="PS50157"/>
    </source>
</evidence>
<dbReference type="GO" id="GO:0003677">
    <property type="term" value="F:DNA binding"/>
    <property type="evidence" value="ECO:0007669"/>
    <property type="project" value="UniProtKB-KW"/>
</dbReference>
<feature type="compositionally biased region" description="Low complexity" evidence="9">
    <location>
        <begin position="17"/>
        <end position="26"/>
    </location>
</feature>
<gene>
    <name evidence="11" type="ORF">FSB_LOCUS39137</name>
</gene>
<keyword evidence="1" id="KW-0479">Metal-binding</keyword>
<name>A0A2N9HH83_FAGSY</name>
<feature type="compositionally biased region" description="Low complexity" evidence="9">
    <location>
        <begin position="294"/>
        <end position="305"/>
    </location>
</feature>
<dbReference type="Pfam" id="PF22992">
    <property type="entry name" value="C2CH-4th_BIRD-IDD"/>
    <property type="match status" value="1"/>
</dbReference>
<dbReference type="PANTHER" id="PTHR10593:SF218">
    <property type="entry name" value="C2H2-TYPE ZINC FINGER PROTEIN"/>
    <property type="match status" value="1"/>
</dbReference>
<proteinExistence type="predicted"/>
<dbReference type="GO" id="GO:0008270">
    <property type="term" value="F:zinc ion binding"/>
    <property type="evidence" value="ECO:0007669"/>
    <property type="project" value="UniProtKB-KW"/>
</dbReference>
<dbReference type="FunFam" id="3.30.160.60:FF:000131">
    <property type="entry name" value="protein indeterminate-domain 5, chloroplastic-like"/>
    <property type="match status" value="1"/>
</dbReference>
<evidence type="ECO:0000313" key="11">
    <source>
        <dbReference type="EMBL" id="SPD11255.1"/>
    </source>
</evidence>
<dbReference type="SMART" id="SM00355">
    <property type="entry name" value="ZnF_C2H2"/>
    <property type="match status" value="3"/>
</dbReference>
<dbReference type="Pfam" id="PF22996">
    <property type="entry name" value="C2H2-2nd_BIRD-IDD"/>
    <property type="match status" value="1"/>
</dbReference>
<keyword evidence="4" id="KW-0862">Zinc</keyword>
<reference evidence="11" key="1">
    <citation type="submission" date="2018-02" db="EMBL/GenBank/DDBJ databases">
        <authorList>
            <person name="Cohen D.B."/>
            <person name="Kent A.D."/>
        </authorList>
    </citation>
    <scope>NUCLEOTIDE SEQUENCE</scope>
</reference>
<protein>
    <recommendedName>
        <fullName evidence="10">C2H2-type domain-containing protein</fullName>
    </recommendedName>
</protein>
<dbReference type="InterPro" id="IPR013087">
    <property type="entry name" value="Znf_C2H2_type"/>
</dbReference>
<evidence type="ECO:0000256" key="1">
    <source>
        <dbReference type="ARBA" id="ARBA00022723"/>
    </source>
</evidence>
<dbReference type="EMBL" id="OIVN01003446">
    <property type="protein sequence ID" value="SPD11255.1"/>
    <property type="molecule type" value="Genomic_DNA"/>
</dbReference>
<evidence type="ECO:0000256" key="4">
    <source>
        <dbReference type="ARBA" id="ARBA00022833"/>
    </source>
</evidence>
<evidence type="ECO:0000256" key="3">
    <source>
        <dbReference type="ARBA" id="ARBA00022771"/>
    </source>
</evidence>
<dbReference type="GO" id="GO:0003700">
    <property type="term" value="F:DNA-binding transcription factor activity"/>
    <property type="evidence" value="ECO:0007669"/>
    <property type="project" value="TreeGrafter"/>
</dbReference>
<dbReference type="Pfam" id="PF22995">
    <property type="entry name" value="C2CH-3rd_BIRD-IDD"/>
    <property type="match status" value="1"/>
</dbReference>
<feature type="domain" description="C2H2-type" evidence="10">
    <location>
        <begin position="79"/>
        <end position="101"/>
    </location>
</feature>
<sequence length="530" mass="57875">MMSDFLMAENMSNLTSASGEISASSSTRNETGTLYSQQSSASTNLAPPPKKKRNLPGNPDPEAEVIALSPKSLMATNRFLCEICNKGFQRDQNLQLHRRGHNLPWKLKQRTSKEVKKKVYVCPESTCVHHDPSRALGDLTGIKKHFSRKHGEKKWKCEKCSKRYAVQSDWKAHSKICGTREYRCDCGTLFSRRDSFITHRAFCDALAQESARAITATNPLLSSQNQVLHSHGIQALQLKREQELNLATEIPPWLACPPSASSTPGPSPLNLSSSHLFSTNLDQPLVLHHHHENPSSNPNPNSTTTLPPFQHPSASPHMSATALLQKAAQMGATMSKPPLSQSMLRPGHQAHMPDNTSGVSGLGLSSREEMGSGFAAQSLVSFGNKAAATVSVPTGFMHQLGTANSGPPSHLLHDMMSSTSVPSSSGFDGSSFEEAFNGVMNNNPKRDGNYYHDAFSKATESSPLFSRSDENGGAGNNNRGGNEELTRDFLGLRAFTHKDFLNMAGFEQMNSSPSSRSYGQHNRNQPHWQG</sequence>
<evidence type="ECO:0000256" key="6">
    <source>
        <dbReference type="ARBA" id="ARBA00023125"/>
    </source>
</evidence>
<feature type="region of interest" description="Disordered" evidence="9">
    <location>
        <begin position="288"/>
        <end position="355"/>
    </location>
</feature>
<dbReference type="GO" id="GO:0005634">
    <property type="term" value="C:nucleus"/>
    <property type="evidence" value="ECO:0007669"/>
    <property type="project" value="TreeGrafter"/>
</dbReference>
<dbReference type="PROSITE" id="PS00028">
    <property type="entry name" value="ZINC_FINGER_C2H2_1"/>
    <property type="match status" value="1"/>
</dbReference>
<keyword evidence="5" id="KW-0805">Transcription regulation</keyword>
<accession>A0A2N9HH83</accession>
<keyword evidence="6" id="KW-0238">DNA-binding</keyword>
<dbReference type="InterPro" id="IPR055187">
    <property type="entry name" value="C2CH-3rd_BIRD-IDD"/>
</dbReference>
<dbReference type="InterPro" id="IPR031140">
    <property type="entry name" value="IDD1-16"/>
</dbReference>
<feature type="region of interest" description="Disordered" evidence="9">
    <location>
        <begin position="461"/>
        <end position="484"/>
    </location>
</feature>
<dbReference type="InterPro" id="IPR055185">
    <property type="entry name" value="C2CH-4th_BIRD-IDD"/>
</dbReference>
<keyword evidence="7" id="KW-0804">Transcription</keyword>
<dbReference type="FunFam" id="3.30.160.60:FF:000554">
    <property type="entry name" value="protein indeterminate-domain 12-like"/>
    <property type="match status" value="1"/>
</dbReference>
<dbReference type="SUPFAM" id="SSF57667">
    <property type="entry name" value="beta-beta-alpha zinc fingers"/>
    <property type="match status" value="1"/>
</dbReference>
<evidence type="ECO:0000256" key="7">
    <source>
        <dbReference type="ARBA" id="ARBA00023163"/>
    </source>
</evidence>
<evidence type="ECO:0000256" key="5">
    <source>
        <dbReference type="ARBA" id="ARBA00023015"/>
    </source>
</evidence>
<dbReference type="PROSITE" id="PS50157">
    <property type="entry name" value="ZINC_FINGER_C2H2_2"/>
    <property type="match status" value="1"/>
</dbReference>
<dbReference type="PANTHER" id="PTHR10593">
    <property type="entry name" value="SERINE/THREONINE-PROTEIN KINASE RIO"/>
    <property type="match status" value="1"/>
</dbReference>
<organism evidence="11">
    <name type="scientific">Fagus sylvatica</name>
    <name type="common">Beechnut</name>
    <dbReference type="NCBI Taxonomy" id="28930"/>
    <lineage>
        <taxon>Eukaryota</taxon>
        <taxon>Viridiplantae</taxon>
        <taxon>Streptophyta</taxon>
        <taxon>Embryophyta</taxon>
        <taxon>Tracheophyta</taxon>
        <taxon>Spermatophyta</taxon>
        <taxon>Magnoliopsida</taxon>
        <taxon>eudicotyledons</taxon>
        <taxon>Gunneridae</taxon>
        <taxon>Pentapetalae</taxon>
        <taxon>rosids</taxon>
        <taxon>fabids</taxon>
        <taxon>Fagales</taxon>
        <taxon>Fagaceae</taxon>
        <taxon>Fagus</taxon>
    </lineage>
</organism>